<feature type="transmembrane region" description="Helical" evidence="8">
    <location>
        <begin position="216"/>
        <end position="242"/>
    </location>
</feature>
<keyword evidence="4 8" id="KW-0812">Transmembrane</keyword>
<dbReference type="PANTHER" id="PTHR31632">
    <property type="entry name" value="IRON TRANSPORTER FTH1"/>
    <property type="match status" value="1"/>
</dbReference>
<comment type="subcellular location">
    <subcellularLocation>
        <location evidence="1">Membrane</location>
        <topology evidence="1">Multi-pass membrane protein</topology>
    </subcellularLocation>
</comment>
<gene>
    <name evidence="9" type="primary">NDAI0C05410</name>
    <name evidence="9" type="ordered locus">NDAI_0C05410</name>
</gene>
<dbReference type="HOGENOM" id="CLU_046738_1_1_1"/>
<feature type="transmembrane region" description="Helical" evidence="8">
    <location>
        <begin position="119"/>
        <end position="142"/>
    </location>
</feature>
<feature type="transmembrane region" description="Helical" evidence="8">
    <location>
        <begin position="154"/>
        <end position="176"/>
    </location>
</feature>
<dbReference type="OMA" id="NCCNGER"/>
<evidence type="ECO:0000256" key="4">
    <source>
        <dbReference type="ARBA" id="ARBA00022692"/>
    </source>
</evidence>
<comment type="similarity">
    <text evidence="2">Belongs to the oxidase-dependent Fe transporter (OFeT) (TC 9.A.10.1) family.</text>
</comment>
<evidence type="ECO:0000256" key="2">
    <source>
        <dbReference type="ARBA" id="ARBA00008333"/>
    </source>
</evidence>
<evidence type="ECO:0000256" key="1">
    <source>
        <dbReference type="ARBA" id="ARBA00004141"/>
    </source>
</evidence>
<feature type="transmembrane region" description="Helical" evidence="8">
    <location>
        <begin position="275"/>
        <end position="295"/>
    </location>
</feature>
<keyword evidence="3" id="KW-0406">Ion transport</keyword>
<organism evidence="9 10">
    <name type="scientific">Naumovozyma dairenensis (strain ATCC 10597 / BCRC 20456 / CBS 421 / NBRC 0211 / NRRL Y-12639)</name>
    <name type="common">Saccharomyces dairenensis</name>
    <dbReference type="NCBI Taxonomy" id="1071378"/>
    <lineage>
        <taxon>Eukaryota</taxon>
        <taxon>Fungi</taxon>
        <taxon>Dikarya</taxon>
        <taxon>Ascomycota</taxon>
        <taxon>Saccharomycotina</taxon>
        <taxon>Saccharomycetes</taxon>
        <taxon>Saccharomycetales</taxon>
        <taxon>Saccharomycetaceae</taxon>
        <taxon>Naumovozyma</taxon>
    </lineage>
</organism>
<feature type="region of interest" description="Disordered" evidence="7">
    <location>
        <begin position="51"/>
        <end position="72"/>
    </location>
</feature>
<evidence type="ECO:0000256" key="3">
    <source>
        <dbReference type="ARBA" id="ARBA00022496"/>
    </source>
</evidence>
<feature type="compositionally biased region" description="Basic and acidic residues" evidence="7">
    <location>
        <begin position="441"/>
        <end position="450"/>
    </location>
</feature>
<dbReference type="OrthoDB" id="4364at2759"/>
<dbReference type="InterPro" id="IPR004923">
    <property type="entry name" value="FTR1/Fip1/EfeU"/>
</dbReference>
<dbReference type="GO" id="GO:0061841">
    <property type="term" value="C:high-affinity iron exporter complex"/>
    <property type="evidence" value="ECO:0007669"/>
    <property type="project" value="EnsemblFungi"/>
</dbReference>
<feature type="transmembrane region" description="Helical" evidence="8">
    <location>
        <begin position="248"/>
        <end position="268"/>
    </location>
</feature>
<keyword evidence="3" id="KW-0813">Transport</keyword>
<keyword evidence="3" id="KW-0408">Iron</keyword>
<dbReference type="AlphaFoldDB" id="G0W8T9"/>
<evidence type="ECO:0000313" key="9">
    <source>
        <dbReference type="EMBL" id="CCD24200.1"/>
    </source>
</evidence>
<dbReference type="PANTHER" id="PTHR31632:SF7">
    <property type="entry name" value="IRON TRANSPORTER FTH1"/>
    <property type="match status" value="1"/>
</dbReference>
<evidence type="ECO:0000313" key="10">
    <source>
        <dbReference type="Proteomes" id="UP000000689"/>
    </source>
</evidence>
<dbReference type="EMBL" id="HE580269">
    <property type="protein sequence ID" value="CCD24200.1"/>
    <property type="molecule type" value="Genomic_DNA"/>
</dbReference>
<feature type="transmembrane region" description="Helical" evidence="8">
    <location>
        <begin position="364"/>
        <end position="383"/>
    </location>
</feature>
<dbReference type="GO" id="GO:0000329">
    <property type="term" value="C:fungal-type vacuole membrane"/>
    <property type="evidence" value="ECO:0007669"/>
    <property type="project" value="EnsemblFungi"/>
</dbReference>
<dbReference type="RefSeq" id="XP_003669443.1">
    <property type="nucleotide sequence ID" value="XM_003669395.1"/>
</dbReference>
<dbReference type="STRING" id="1071378.G0W8T9"/>
<evidence type="ECO:0000256" key="7">
    <source>
        <dbReference type="SAM" id="MobiDB-lite"/>
    </source>
</evidence>
<evidence type="ECO:0000256" key="5">
    <source>
        <dbReference type="ARBA" id="ARBA00022989"/>
    </source>
</evidence>
<dbReference type="GO" id="GO:0033573">
    <property type="term" value="C:high-affinity iron permease complex"/>
    <property type="evidence" value="ECO:0007669"/>
    <property type="project" value="InterPro"/>
</dbReference>
<evidence type="ECO:0000256" key="6">
    <source>
        <dbReference type="ARBA" id="ARBA00023136"/>
    </source>
</evidence>
<protein>
    <recommendedName>
        <fullName evidence="11">Iron transporter FTH1</fullName>
    </recommendedName>
</protein>
<accession>G0W8T9</accession>
<keyword evidence="10" id="KW-1185">Reference proteome</keyword>
<dbReference type="Proteomes" id="UP000000689">
    <property type="component" value="Chromosome 3"/>
</dbReference>
<dbReference type="GeneID" id="11496550"/>
<dbReference type="KEGG" id="ndi:NDAI_0C05410"/>
<dbReference type="GO" id="GO:0006879">
    <property type="term" value="P:intracellular iron ion homeostasis"/>
    <property type="evidence" value="ECO:0007669"/>
    <property type="project" value="EnsemblFungi"/>
</dbReference>
<evidence type="ECO:0000256" key="8">
    <source>
        <dbReference type="SAM" id="Phobius"/>
    </source>
</evidence>
<feature type="transmembrane region" description="Helical" evidence="8">
    <location>
        <begin position="6"/>
        <end position="33"/>
    </location>
</feature>
<dbReference type="Pfam" id="PF03239">
    <property type="entry name" value="FTR1"/>
    <property type="match status" value="1"/>
</dbReference>
<dbReference type="GO" id="GO:0015093">
    <property type="term" value="F:ferrous iron transmembrane transporter activity"/>
    <property type="evidence" value="ECO:0007669"/>
    <property type="project" value="TreeGrafter"/>
</dbReference>
<dbReference type="GO" id="GO:0006897">
    <property type="term" value="P:endocytosis"/>
    <property type="evidence" value="ECO:0007669"/>
    <property type="project" value="EnsemblFungi"/>
</dbReference>
<keyword evidence="6 8" id="KW-0472">Membrane</keyword>
<dbReference type="eggNOG" id="ENOG502QQ3X">
    <property type="taxonomic scope" value="Eukaryota"/>
</dbReference>
<keyword evidence="5 8" id="KW-1133">Transmembrane helix</keyword>
<sequence length="450" mass="50374">MDFTKYFSFQIFFIFLRESLEIFIIISILLTIVKQALSLEDANEETPFLGSATTTAVPEQPSGTSHAVEPDQNQINQLSVEEEEELYDFPTAIQDIDQETAITTQKDNSRIYSKLKLQIITGGTLGLILCLIIGGGFIVIFYNLGSDIWSLSEHYYEGILSIVASSIISIMGLFFLRMGKLRDKFRIKLASIIYSDKGKQMFRKNSENAVKFTEKYAFFILPFVTTLREGLEAVVFIGGIGIDQPLTSIPLSMLSAVLISGIFGFFFFKYSSSLSLKICLVVTTCFLYLIASGLFSKGVWQLELQDYVNKCNGQDMSEVGNGPGSYDISKSVWHVNCCNGEKDGGWMILTAIFGWTNSATYGSVISYILYWLGLIAVTNVLMIEEKMGYIPFLPIGWQKKRIVKRFKMTKGALDLSHNGRTQEVGESSDDRPSKDSTAPLIRDHSNIQND</sequence>
<feature type="region of interest" description="Disordered" evidence="7">
    <location>
        <begin position="417"/>
        <end position="450"/>
    </location>
</feature>
<keyword evidence="3" id="KW-0410">Iron transport</keyword>
<name>G0W8T9_NAUDC</name>
<dbReference type="GO" id="GO:0045121">
    <property type="term" value="C:membrane raft"/>
    <property type="evidence" value="ECO:0007669"/>
    <property type="project" value="EnsemblFungi"/>
</dbReference>
<evidence type="ECO:0008006" key="11">
    <source>
        <dbReference type="Google" id="ProtNLM"/>
    </source>
</evidence>
<reference evidence="9 10" key="1">
    <citation type="journal article" date="2011" name="Proc. Natl. Acad. Sci. U.S.A.">
        <title>Evolutionary erosion of yeast sex chromosomes by mating-type switching accidents.</title>
        <authorList>
            <person name="Gordon J.L."/>
            <person name="Armisen D."/>
            <person name="Proux-Wera E."/>
            <person name="Oheigeartaigh S.S."/>
            <person name="Byrne K.P."/>
            <person name="Wolfe K.H."/>
        </authorList>
    </citation>
    <scope>NUCLEOTIDE SEQUENCE [LARGE SCALE GENOMIC DNA]</scope>
    <source>
        <strain evidence="10">ATCC 10597 / BCRC 20456 / CBS 421 / NBRC 0211 / NRRL Y-12639</strain>
    </source>
</reference>
<proteinExistence type="inferred from homology"/>